<dbReference type="Proteomes" id="UP000218765">
    <property type="component" value="Chromosome"/>
</dbReference>
<protein>
    <recommendedName>
        <fullName evidence="4">DUF4197 domain-containing protein</fullName>
    </recommendedName>
</protein>
<dbReference type="EMBL" id="AP018052">
    <property type="protein sequence ID" value="BAZ94493.1"/>
    <property type="molecule type" value="Genomic_DNA"/>
</dbReference>
<sequence>MSVNSMPRRAGLLAAVLGLTLAPAQAGWQDMLKGVLGGGGQDAGTETAVESAAGAPDAGAMTQAVLDALQVGVRRAVDTLGRQGGFLQDRAVRIPLPQELQTAESLLRRLGQDRYADAFIESMNRAAEQAVPQTTDILIDTIKGMSVSDARGIVQGGDDAATRYFQQHSSAQLAEVIRPIVSENMDRVGVTSRYKQFVSRAGFLESFVAEDTLDLDAYVTNRTLDGLFLKLAEEEKRIREQPVARTTEILKDVFGYFDR</sequence>
<feature type="chain" id="PRO_5012487135" description="DUF4197 domain-containing protein" evidence="1">
    <location>
        <begin position="27"/>
        <end position="259"/>
    </location>
</feature>
<evidence type="ECO:0000313" key="2">
    <source>
        <dbReference type="EMBL" id="BAZ94493.1"/>
    </source>
</evidence>
<evidence type="ECO:0000313" key="3">
    <source>
        <dbReference type="Proteomes" id="UP000218765"/>
    </source>
</evidence>
<keyword evidence="1" id="KW-0732">Signal</keyword>
<gene>
    <name evidence="2" type="ORF">FOKN1_2113</name>
</gene>
<dbReference type="AlphaFoldDB" id="A0A1Z4VSM8"/>
<organism evidence="2 3">
    <name type="scientific">Thiohalobacter thiocyanaticus</name>
    <dbReference type="NCBI Taxonomy" id="585455"/>
    <lineage>
        <taxon>Bacteria</taxon>
        <taxon>Pseudomonadati</taxon>
        <taxon>Pseudomonadota</taxon>
        <taxon>Gammaproteobacteria</taxon>
        <taxon>Thiohalobacterales</taxon>
        <taxon>Thiohalobacteraceae</taxon>
        <taxon>Thiohalobacter</taxon>
    </lineage>
</organism>
<name>A0A1Z4VSM8_9GAMM</name>
<evidence type="ECO:0008006" key="4">
    <source>
        <dbReference type="Google" id="ProtNLM"/>
    </source>
</evidence>
<evidence type="ECO:0000256" key="1">
    <source>
        <dbReference type="SAM" id="SignalP"/>
    </source>
</evidence>
<accession>A0A1Z4VSM8</accession>
<proteinExistence type="predicted"/>
<dbReference type="Pfam" id="PF13852">
    <property type="entry name" value="DUF4197"/>
    <property type="match status" value="1"/>
</dbReference>
<feature type="signal peptide" evidence="1">
    <location>
        <begin position="1"/>
        <end position="26"/>
    </location>
</feature>
<keyword evidence="3" id="KW-1185">Reference proteome</keyword>
<dbReference type="InterPro" id="IPR025245">
    <property type="entry name" value="DUF4197"/>
</dbReference>
<reference evidence="2 3" key="1">
    <citation type="submission" date="2017-05" db="EMBL/GenBank/DDBJ databases">
        <title>Thiocyanate degradation by Thiohalobacter thiocyanaticus FOKN1.</title>
        <authorList>
            <person name="Oshiki M."/>
            <person name="Fukushima T."/>
            <person name="Kawano S."/>
            <person name="Nakagawa J."/>
        </authorList>
    </citation>
    <scope>NUCLEOTIDE SEQUENCE [LARGE SCALE GENOMIC DNA]</scope>
    <source>
        <strain evidence="2 3">FOKN1</strain>
    </source>
</reference>
<dbReference type="RefSeq" id="WP_096366576.1">
    <property type="nucleotide sequence ID" value="NZ_AP018052.1"/>
</dbReference>
<dbReference type="OrthoDB" id="5292580at2"/>
<dbReference type="KEGG" id="ttc:FOKN1_2113"/>